<keyword evidence="4" id="KW-0106">Calcium</keyword>
<evidence type="ECO:0000313" key="8">
    <source>
        <dbReference type="RefSeq" id="XP_026638205.1"/>
    </source>
</evidence>
<dbReference type="InterPro" id="IPR002048">
    <property type="entry name" value="EF_hand_dom"/>
</dbReference>
<feature type="compositionally biased region" description="Basic and acidic residues" evidence="5">
    <location>
        <begin position="405"/>
        <end position="414"/>
    </location>
</feature>
<dbReference type="RefSeq" id="XP_026638205.1">
    <property type="nucleotide sequence ID" value="XM_026782404.1"/>
</dbReference>
<feature type="region of interest" description="Disordered" evidence="5">
    <location>
        <begin position="47"/>
        <end position="74"/>
    </location>
</feature>
<organism evidence="7 8">
    <name type="scientific">Microtus ochrogaster</name>
    <name type="common">Prairie vole</name>
    <dbReference type="NCBI Taxonomy" id="79684"/>
    <lineage>
        <taxon>Eukaryota</taxon>
        <taxon>Metazoa</taxon>
        <taxon>Chordata</taxon>
        <taxon>Craniata</taxon>
        <taxon>Vertebrata</taxon>
        <taxon>Euteleostomi</taxon>
        <taxon>Mammalia</taxon>
        <taxon>Eutheria</taxon>
        <taxon>Euarchontoglires</taxon>
        <taxon>Glires</taxon>
        <taxon>Rodentia</taxon>
        <taxon>Myomorpha</taxon>
        <taxon>Muroidea</taxon>
        <taxon>Cricetidae</taxon>
        <taxon>Arvicolinae</taxon>
        <taxon>Microtus</taxon>
    </lineage>
</organism>
<evidence type="ECO:0000256" key="5">
    <source>
        <dbReference type="SAM" id="MobiDB-lite"/>
    </source>
</evidence>
<dbReference type="Proteomes" id="UP000694915">
    <property type="component" value="Chromosome 15"/>
</dbReference>
<dbReference type="PANTHER" id="PTHR20875">
    <property type="entry name" value="EF-HAND CALCIUM-BINDING DOMAIN-CONTAINING PROTEIN 6-RELATED"/>
    <property type="match status" value="1"/>
</dbReference>
<feature type="region of interest" description="Disordered" evidence="5">
    <location>
        <begin position="274"/>
        <end position="299"/>
    </location>
</feature>
<dbReference type="SMART" id="SM00054">
    <property type="entry name" value="EFh"/>
    <property type="match status" value="10"/>
</dbReference>
<dbReference type="InterPro" id="IPR015070">
    <property type="entry name" value="EF_hand_DJBP"/>
</dbReference>
<evidence type="ECO:0000256" key="4">
    <source>
        <dbReference type="ARBA" id="ARBA00022837"/>
    </source>
</evidence>
<dbReference type="Gene3D" id="1.10.238.10">
    <property type="entry name" value="EF-hand"/>
    <property type="match status" value="11"/>
</dbReference>
<dbReference type="InterPro" id="IPR052603">
    <property type="entry name" value="EFCB6"/>
</dbReference>
<feature type="domain" description="EF-hand" evidence="6">
    <location>
        <begin position="907"/>
        <end position="942"/>
    </location>
</feature>
<dbReference type="Pfam" id="PF08976">
    <property type="entry name" value="EF-hand_11"/>
    <property type="match status" value="1"/>
</dbReference>
<dbReference type="Pfam" id="PF13499">
    <property type="entry name" value="EF-hand_7"/>
    <property type="match status" value="3"/>
</dbReference>
<gene>
    <name evidence="8" type="primary">Efcab6</name>
</gene>
<dbReference type="SUPFAM" id="SSF47473">
    <property type="entry name" value="EF-hand"/>
    <property type="match status" value="6"/>
</dbReference>
<evidence type="ECO:0000256" key="2">
    <source>
        <dbReference type="ARBA" id="ARBA00022723"/>
    </source>
</evidence>
<dbReference type="PROSITE" id="PS00018">
    <property type="entry name" value="EF_HAND_1"/>
    <property type="match status" value="3"/>
</dbReference>
<feature type="compositionally biased region" description="Polar residues" evidence="5">
    <location>
        <begin position="274"/>
        <end position="287"/>
    </location>
</feature>
<keyword evidence="3" id="KW-0677">Repeat</keyword>
<keyword evidence="2" id="KW-0479">Metal-binding</keyword>
<protein>
    <submittedName>
        <fullName evidence="8">EF-hand calcium-binding domain-containing protein 6</fullName>
    </submittedName>
</protein>
<evidence type="ECO:0000256" key="1">
    <source>
        <dbReference type="ARBA" id="ARBA00022553"/>
    </source>
</evidence>
<feature type="region of interest" description="Disordered" evidence="5">
    <location>
        <begin position="1264"/>
        <end position="1330"/>
    </location>
</feature>
<keyword evidence="1" id="KW-0597">Phosphoprotein</keyword>
<feature type="compositionally biased region" description="Polar residues" evidence="5">
    <location>
        <begin position="1280"/>
        <end position="1303"/>
    </location>
</feature>
<feature type="domain" description="EF-hand" evidence="6">
    <location>
        <begin position="1459"/>
        <end position="1489"/>
    </location>
</feature>
<feature type="region of interest" description="Disordered" evidence="5">
    <location>
        <begin position="618"/>
        <end position="638"/>
    </location>
</feature>
<feature type="compositionally biased region" description="Basic and acidic residues" evidence="5">
    <location>
        <begin position="626"/>
        <end position="638"/>
    </location>
</feature>
<feature type="domain" description="EF-hand" evidence="6">
    <location>
        <begin position="765"/>
        <end position="800"/>
    </location>
</feature>
<evidence type="ECO:0000259" key="6">
    <source>
        <dbReference type="PROSITE" id="PS50222"/>
    </source>
</evidence>
<reference evidence="8" key="1">
    <citation type="submission" date="2025-08" db="UniProtKB">
        <authorList>
            <consortium name="RefSeq"/>
        </authorList>
    </citation>
    <scope>IDENTIFICATION</scope>
</reference>
<name>A0ABM1U893_MICOH</name>
<accession>A0ABM1U893</accession>
<feature type="domain" description="EF-hand" evidence="6">
    <location>
        <begin position="198"/>
        <end position="233"/>
    </location>
</feature>
<sequence length="1521" mass="175319">MKRSGVRLNAAKVNSTRSCSTKARDLMRKMAILPDWHSLYPTTRKMYSRPHSSPVRVHSRTGCQDLGRPSSSTTPVANPVLSFLDVERILSQKLSNKRDEMKKVFQVLDSTHSQTLTKGDLKRAITAFLMPLTREQFQDLLAQIPLTSSGNVPYLEFLSRFGGIDLNIDIIKRGNGDKIDHSRTFKELEAQLAGKVFRNMKTMRKVLQLIDVNNTGTVQSRELRRVLETFCLRMRDEEYEMFLKEYNIGGIMVDYNAFLKNLSISSNLNFKYPQSGSELPRENQQAKTARRERPLNSMPSEDVWKSYSLDDLEKTFCQELSKSYEKIEKALSAGDPSKGGYVSLNYLKVVLDTFVYRLPRKIFIQLMKRFGLKTTTKVNWKQFLTAFYERQGLEVSKPTPQKKRSSTDSRNQSRKENVIKKLFKYSEERYTALKKSLLIISTTPSGHIAWDELRHVLNCMVAKLSDLEFNELKQTFDPEGTGVVKISSLLDALDDSPKVRKMSPSTETKAPPPVAWNSVEEMVLDTITRNLQAFYGMLQSYDLGDTGTIARNNFKKVINIFCPYLSNEHFVKLSSKFQDTASGRILYKKFLLSIGVNIPPPILPLSVPKDQLSEKLQCEEQGQPDLPERTQPTRDKTTEAKNMTKEEVIDRLKHCIQQQDPVFKEQFLSISKEPDVKIGLEDFRKVLEESGMPMNDNQYAMLASKIGYKKEGMSYQDFTSGFEDTKPSGQETNPLQPRTASKTNLDEHFIPAEECQKLFTKKLKESFRDPYSAFFKVDTDRDGIINMHDLHRLLQQLQLNMKDCEYERFLSLLGLRLSVTLNFREFQNLCEKRPWRADEAPQRLIRYKQKVADSELACEQAHQYLVIKAKTRWADLSKNFIETDNEGNGILRRRDIKNALYGFDIPLTPREFEKLWQNYDTEGRGYITYQEFLERLGIRYSPKVHRPYKEDYFNFLGHFTKPKQIQEEIQELQQMTEREKLMEHYEEISKALNMLEKSKMGSAALSKVQNVLQECGCSLKEEELISLLKSLGISVHNNCINPLDFLRALEISKTSKAQPKEREECSPRSNFSKLNPEEVVKSMQAVVESSQPALLKAFSALDKEDTGFVKAMDFGDVLKSFCQKLTDNQYHYFLRKLRLHLTPTIHWKYFLENFGSFLEETADEWAEKMPKISPPTSPKEVAKKDILARVHKAVASHYHAIAQEFENFDTMKSNTVSRDEFRSVCTRHVQILTDEQFDRLWSEMPVNAKGRLKYQDFLSRFSTERAPSPPMAAGDFGDSGDSTVAQRGSSAPEVSQGTRSTLYSPRGPRTGLKSRSYPSTPAGTPPLQNCEPIESKLRKQIQGCWRELLKECKEKDSDKQGSVTAAEFLALVEKFKLDISKEESQQLLVKYDLKNNGKFAYCDFIQSCVLLLKAKETSLMRRMRIQNADKMKEAGVETQSFYSALLRIQPKIVHCWRPMRRTFKTYDENGTGLLSVADFRKVLRQYSINLSEEEFFHVLEYYDKSLSSKISYNDFLRAFLQ</sequence>
<dbReference type="GeneID" id="101989476"/>
<proteinExistence type="predicted"/>
<keyword evidence="7" id="KW-1185">Reference proteome</keyword>
<dbReference type="InterPro" id="IPR011992">
    <property type="entry name" value="EF-hand-dom_pair"/>
</dbReference>
<evidence type="ECO:0000256" key="3">
    <source>
        <dbReference type="ARBA" id="ARBA00022737"/>
    </source>
</evidence>
<dbReference type="PROSITE" id="PS50222">
    <property type="entry name" value="EF_HAND_2"/>
    <property type="match status" value="6"/>
</dbReference>
<dbReference type="InterPro" id="IPR018247">
    <property type="entry name" value="EF_Hand_1_Ca_BS"/>
</dbReference>
<evidence type="ECO:0000313" key="7">
    <source>
        <dbReference type="Proteomes" id="UP000694915"/>
    </source>
</evidence>
<dbReference type="PANTHER" id="PTHR20875:SF2">
    <property type="entry name" value="EF-HAND CALCIUM-BINDING DOMAIN-CONTAINING PROTEIN 6"/>
    <property type="match status" value="1"/>
</dbReference>
<feature type="domain" description="EF-hand" evidence="6">
    <location>
        <begin position="1089"/>
        <end position="1124"/>
    </location>
</feature>
<feature type="domain" description="EF-hand" evidence="6">
    <location>
        <begin position="96"/>
        <end position="131"/>
    </location>
</feature>
<feature type="region of interest" description="Disordered" evidence="5">
    <location>
        <begin position="395"/>
        <end position="414"/>
    </location>
</feature>